<name>L9WS97_9EURY</name>
<organism evidence="1 2">
    <name type="scientific">Natronococcus jeotgali DSM 18795</name>
    <dbReference type="NCBI Taxonomy" id="1227498"/>
    <lineage>
        <taxon>Archaea</taxon>
        <taxon>Methanobacteriati</taxon>
        <taxon>Methanobacteriota</taxon>
        <taxon>Stenosarchaea group</taxon>
        <taxon>Halobacteria</taxon>
        <taxon>Halobacteriales</taxon>
        <taxon>Natrialbaceae</taxon>
        <taxon>Natronococcus</taxon>
    </lineage>
</organism>
<dbReference type="InterPro" id="IPR006311">
    <property type="entry name" value="TAT_signal"/>
</dbReference>
<protein>
    <submittedName>
        <fullName evidence="1">Uncharacterized protein</fullName>
    </submittedName>
</protein>
<comment type="caution">
    <text evidence="1">The sequence shown here is derived from an EMBL/GenBank/DDBJ whole genome shotgun (WGS) entry which is preliminary data.</text>
</comment>
<evidence type="ECO:0000313" key="2">
    <source>
        <dbReference type="Proteomes" id="UP000011531"/>
    </source>
</evidence>
<dbReference type="OrthoDB" id="320255at2157"/>
<accession>L9WS97</accession>
<proteinExistence type="predicted"/>
<dbReference type="PATRIC" id="fig|1227498.3.peg.3802"/>
<sequence length="313" mass="32160">MTRLTRRSALQLAGASLAAATVPAVAAGEDGWTAVETPVDSTLHDAADTATDVHAVGDGGVLVERRADRWEVVHRGGPTGNGNDLFGAAVTDDGKRLWIVGASGAIGEYDVTTGNLVDRSAPNDFTANFNDVAVTGPAGDADVYVADDSGSIHYSFENGAEGTWEYAVPGSGSGLPAIEFHGARSGHAVDTDGRVYATDDGVTWEPIGIEDANATFYGLDSDAPDDVTVSGGNATVHEYDGSQWVPESLGDADLLDVDTDHGEGYAVGGGGTTFEYDGGDWTRNQTPTGENLQAIARGDVDVAVGAGGTVLER</sequence>
<dbReference type="PROSITE" id="PS51318">
    <property type="entry name" value="TAT"/>
    <property type="match status" value="1"/>
</dbReference>
<reference evidence="1 2" key="1">
    <citation type="journal article" date="2014" name="PLoS Genet.">
        <title>Phylogenetically driven sequencing of extremely halophilic archaea reveals strategies for static and dynamic osmo-response.</title>
        <authorList>
            <person name="Becker E.A."/>
            <person name="Seitzer P.M."/>
            <person name="Tritt A."/>
            <person name="Larsen D."/>
            <person name="Krusor M."/>
            <person name="Yao A.I."/>
            <person name="Wu D."/>
            <person name="Madern D."/>
            <person name="Eisen J.A."/>
            <person name="Darling A.E."/>
            <person name="Facciotti M.T."/>
        </authorList>
    </citation>
    <scope>NUCLEOTIDE SEQUENCE [LARGE SCALE GENOMIC DNA]</scope>
    <source>
        <strain evidence="1 2">DSM 18795</strain>
    </source>
</reference>
<dbReference type="EMBL" id="AOIA01000158">
    <property type="protein sequence ID" value="ELY52307.1"/>
    <property type="molecule type" value="Genomic_DNA"/>
</dbReference>
<evidence type="ECO:0000313" key="1">
    <source>
        <dbReference type="EMBL" id="ELY52307.1"/>
    </source>
</evidence>
<dbReference type="SUPFAM" id="SSF50956">
    <property type="entry name" value="Thermostable phytase (3-phytase)"/>
    <property type="match status" value="1"/>
</dbReference>
<dbReference type="Proteomes" id="UP000011531">
    <property type="component" value="Unassembled WGS sequence"/>
</dbReference>
<dbReference type="AlphaFoldDB" id="L9WS97"/>
<gene>
    <name evidence="1" type="ORF">C492_19284</name>
</gene>
<keyword evidence="2" id="KW-1185">Reference proteome</keyword>
<dbReference type="RefSeq" id="WP_008426487.1">
    <property type="nucleotide sequence ID" value="NZ_AOIA01000158.1"/>
</dbReference>